<dbReference type="RefSeq" id="WP_114549390.1">
    <property type="nucleotide sequence ID" value="NZ_PPUT01000023.1"/>
</dbReference>
<dbReference type="Proteomes" id="UP000253805">
    <property type="component" value="Unassembled WGS sequence"/>
</dbReference>
<sequence>MLTLSCFTDEAGEQNMDAGYYMATLVFHDQSKRFERFIDSYVARLQLEDLHDIPFHSVDLLHGHEDYEGLSVEKRKRLLVAFSMFVRTLPISYHTFFYDKAFFKNSDQLQSQLRKDIVDFIFDRLEKFQTFDQVAIYYDGGQEAVTAALHDAFDYALARNAAVYKSLSHQDKRLAQAADYLCTIELAEKRYATENVSLTY</sequence>
<proteinExistence type="predicted"/>
<dbReference type="EMBL" id="PPUT01000023">
    <property type="protein sequence ID" value="RDC43041.1"/>
    <property type="molecule type" value="Genomic_DNA"/>
</dbReference>
<organism evidence="1 2">
    <name type="scientific">Adlercreutzia equolifaciens subsp. celatus</name>
    <dbReference type="NCBI Taxonomy" id="394340"/>
    <lineage>
        <taxon>Bacteria</taxon>
        <taxon>Bacillati</taxon>
        <taxon>Actinomycetota</taxon>
        <taxon>Coriobacteriia</taxon>
        <taxon>Eggerthellales</taxon>
        <taxon>Eggerthellaceae</taxon>
        <taxon>Adlercreutzia</taxon>
    </lineage>
</organism>
<evidence type="ECO:0000313" key="2">
    <source>
        <dbReference type="Proteomes" id="UP000253805"/>
    </source>
</evidence>
<gene>
    <name evidence="1" type="ORF">C1850_08735</name>
</gene>
<dbReference type="AlphaFoldDB" id="A0A369NYZ5"/>
<protein>
    <submittedName>
        <fullName evidence="1">ABC transporter</fullName>
    </submittedName>
</protein>
<reference evidence="1 2" key="1">
    <citation type="journal article" date="2018" name="Elife">
        <title>Discovery and characterization of a prevalent human gut bacterial enzyme sufficient for the inactivation of a family of plant toxins.</title>
        <authorList>
            <person name="Koppel N."/>
            <person name="Bisanz J.E."/>
            <person name="Pandelia M.E."/>
            <person name="Turnbaugh P.J."/>
            <person name="Balskus E.P."/>
        </authorList>
    </citation>
    <scope>NUCLEOTIDE SEQUENCE [LARGE SCALE GENOMIC DNA]</scope>
    <source>
        <strain evidence="1 2">OB21 GAM 11</strain>
    </source>
</reference>
<name>A0A369NYZ5_9ACTN</name>
<evidence type="ECO:0000313" key="1">
    <source>
        <dbReference type="EMBL" id="RDC43041.1"/>
    </source>
</evidence>
<accession>A0A369NYZ5</accession>
<comment type="caution">
    <text evidence="1">The sequence shown here is derived from an EMBL/GenBank/DDBJ whole genome shotgun (WGS) entry which is preliminary data.</text>
</comment>